<proteinExistence type="inferred from homology"/>
<dbReference type="Pfam" id="PF03466">
    <property type="entry name" value="LysR_substrate"/>
    <property type="match status" value="1"/>
</dbReference>
<keyword evidence="2" id="KW-0805">Transcription regulation</keyword>
<evidence type="ECO:0000256" key="4">
    <source>
        <dbReference type="ARBA" id="ARBA00023163"/>
    </source>
</evidence>
<dbReference type="InterPro" id="IPR005119">
    <property type="entry name" value="LysR_subst-bd"/>
</dbReference>
<dbReference type="eggNOG" id="COG0583">
    <property type="taxonomic scope" value="Bacteria"/>
</dbReference>
<dbReference type="EMBL" id="CP009706">
    <property type="protein sequence ID" value="AIU74660.1"/>
    <property type="molecule type" value="Genomic_DNA"/>
</dbReference>
<organism evidence="6 7">
    <name type="scientific">Hafnia alvei FB1</name>
    <dbReference type="NCBI Taxonomy" id="1453496"/>
    <lineage>
        <taxon>Bacteria</taxon>
        <taxon>Pseudomonadati</taxon>
        <taxon>Pseudomonadota</taxon>
        <taxon>Gammaproteobacteria</taxon>
        <taxon>Enterobacterales</taxon>
        <taxon>Hafniaceae</taxon>
        <taxon>Hafnia</taxon>
    </lineage>
</organism>
<dbReference type="Gene3D" id="3.40.190.10">
    <property type="entry name" value="Periplasmic binding protein-like II"/>
    <property type="match status" value="2"/>
</dbReference>
<dbReference type="KEGG" id="hav:AT03_21120"/>
<dbReference type="PANTHER" id="PTHR30537:SF20">
    <property type="entry name" value="TRANSCRIPTIONAL REGULATORY PROTEIN"/>
    <property type="match status" value="1"/>
</dbReference>
<dbReference type="OrthoDB" id="9786526at2"/>
<dbReference type="SUPFAM" id="SSF53850">
    <property type="entry name" value="Periplasmic binding protein-like II"/>
    <property type="match status" value="1"/>
</dbReference>
<feature type="domain" description="HTH lysR-type" evidence="5">
    <location>
        <begin position="3"/>
        <end position="60"/>
    </location>
</feature>
<dbReference type="InterPro" id="IPR058163">
    <property type="entry name" value="LysR-type_TF_proteobact-type"/>
</dbReference>
<dbReference type="HOGENOM" id="CLU_039613_16_2_6"/>
<dbReference type="RefSeq" id="WP_025799498.1">
    <property type="nucleotide sequence ID" value="NZ_CP009706.1"/>
</dbReference>
<evidence type="ECO:0000256" key="1">
    <source>
        <dbReference type="ARBA" id="ARBA00009437"/>
    </source>
</evidence>
<keyword evidence="7" id="KW-1185">Reference proteome</keyword>
<dbReference type="InterPro" id="IPR000847">
    <property type="entry name" value="LysR_HTH_N"/>
</dbReference>
<dbReference type="AlphaFoldDB" id="A0A097R7F3"/>
<protein>
    <submittedName>
        <fullName evidence="6">LysR family transcriptional regulator</fullName>
    </submittedName>
</protein>
<comment type="similarity">
    <text evidence="1">Belongs to the LysR transcriptional regulatory family.</text>
</comment>
<dbReference type="Proteomes" id="UP000029986">
    <property type="component" value="Chromosome"/>
</dbReference>
<dbReference type="Pfam" id="PF00126">
    <property type="entry name" value="HTH_1"/>
    <property type="match status" value="1"/>
</dbReference>
<dbReference type="PROSITE" id="PS50931">
    <property type="entry name" value="HTH_LYSR"/>
    <property type="match status" value="1"/>
</dbReference>
<dbReference type="GeneID" id="56893859"/>
<dbReference type="Gene3D" id="1.10.10.10">
    <property type="entry name" value="Winged helix-like DNA-binding domain superfamily/Winged helix DNA-binding domain"/>
    <property type="match status" value="1"/>
</dbReference>
<sequence>MKTTTEELVAFVAVVDAGSLTGAAEQLGQTPSGISRALGRLEQKLETTLLNRTTRRIDLTEEGRIFLDRARAILEAIEEAEEQLALQRHRPAGRLRINAASPFMLHVVVPLIEEFTAQFPEIDLELNTSDQIIDLLEQRTDVAIRIGTLQDSSLHARPIGRSGLKVLAAPEYLQKFGTPERVEELSEHRLLGFTQPQSLNQWPLKQSQCATFSVTPNIAASSGETLRHLAINGRGIVCLSDFMTHQDIAEGRLVQVLAEHTLETYQSIHAVYYRNSQLSARIRCFLDFLAERYPLHK</sequence>
<keyword evidence="3" id="KW-0238">DNA-binding</keyword>
<evidence type="ECO:0000313" key="7">
    <source>
        <dbReference type="Proteomes" id="UP000029986"/>
    </source>
</evidence>
<dbReference type="PANTHER" id="PTHR30537">
    <property type="entry name" value="HTH-TYPE TRANSCRIPTIONAL REGULATOR"/>
    <property type="match status" value="1"/>
</dbReference>
<reference evidence="6 7" key="1">
    <citation type="journal article" date="2014" name="Gut Pathog.">
        <title>Gene clusters of Hafnia alvei strain FB1 important in survival and pathogenesis: a draft genome perspective.</title>
        <authorList>
            <person name="Tan J.Y."/>
            <person name="Yin W.F."/>
            <person name="Chan K.G."/>
        </authorList>
    </citation>
    <scope>NUCLEOTIDE SEQUENCE [LARGE SCALE GENOMIC DNA]</scope>
    <source>
        <strain evidence="6 7">FB1</strain>
    </source>
</reference>
<evidence type="ECO:0000256" key="3">
    <source>
        <dbReference type="ARBA" id="ARBA00023125"/>
    </source>
</evidence>
<dbReference type="FunFam" id="1.10.10.10:FF:000001">
    <property type="entry name" value="LysR family transcriptional regulator"/>
    <property type="match status" value="1"/>
</dbReference>
<evidence type="ECO:0000256" key="2">
    <source>
        <dbReference type="ARBA" id="ARBA00023015"/>
    </source>
</evidence>
<dbReference type="GO" id="GO:0006351">
    <property type="term" value="P:DNA-templated transcription"/>
    <property type="evidence" value="ECO:0007669"/>
    <property type="project" value="TreeGrafter"/>
</dbReference>
<dbReference type="InterPro" id="IPR036390">
    <property type="entry name" value="WH_DNA-bd_sf"/>
</dbReference>
<dbReference type="SUPFAM" id="SSF46785">
    <property type="entry name" value="Winged helix' DNA-binding domain"/>
    <property type="match status" value="1"/>
</dbReference>
<evidence type="ECO:0000313" key="6">
    <source>
        <dbReference type="EMBL" id="AIU74660.1"/>
    </source>
</evidence>
<dbReference type="InterPro" id="IPR036388">
    <property type="entry name" value="WH-like_DNA-bd_sf"/>
</dbReference>
<gene>
    <name evidence="6" type="ORF">AT03_21120</name>
</gene>
<dbReference type="PATRIC" id="fig|1453496.5.peg.4344"/>
<name>A0A097R7F3_HAFAL</name>
<dbReference type="GO" id="GO:0003700">
    <property type="term" value="F:DNA-binding transcription factor activity"/>
    <property type="evidence" value="ECO:0007669"/>
    <property type="project" value="InterPro"/>
</dbReference>
<accession>A0A097R7F3</accession>
<dbReference type="GO" id="GO:0043565">
    <property type="term" value="F:sequence-specific DNA binding"/>
    <property type="evidence" value="ECO:0007669"/>
    <property type="project" value="TreeGrafter"/>
</dbReference>
<evidence type="ECO:0000259" key="5">
    <source>
        <dbReference type="PROSITE" id="PS50931"/>
    </source>
</evidence>
<keyword evidence="4" id="KW-0804">Transcription</keyword>